<keyword evidence="4" id="KW-0808">Transferase</keyword>
<comment type="cofactor">
    <cofactor evidence="1">
        <name>pyridoxal 5'-phosphate</name>
        <dbReference type="ChEBI" id="CHEBI:597326"/>
    </cofactor>
</comment>
<dbReference type="Gene3D" id="3.40.640.10">
    <property type="entry name" value="Type I PLP-dependent aspartate aminotransferase-like (Major domain)"/>
    <property type="match status" value="1"/>
</dbReference>
<dbReference type="InterPro" id="IPR015424">
    <property type="entry name" value="PyrdxlP-dep_Trfase"/>
</dbReference>
<reference evidence="7" key="1">
    <citation type="submission" date="2013-12" db="EMBL/GenBank/DDBJ databases">
        <authorList>
            <person name="Genoscope - CEA"/>
        </authorList>
    </citation>
    <scope>NUCLEOTIDE SEQUENCE</scope>
    <source>
        <strain evidence="7">CBS 1993</strain>
    </source>
</reference>
<dbReference type="InterPro" id="IPR015421">
    <property type="entry name" value="PyrdxlP-dep_Trfase_major"/>
</dbReference>
<dbReference type="PANTHER" id="PTHR42790:SF21">
    <property type="entry name" value="AROMATIC_AMINOADIPATE AMINOTRANSFERASE 1"/>
    <property type="match status" value="1"/>
</dbReference>
<gene>
    <name evidence="7" type="ORF">KUCA_T00001835001</name>
</gene>
<evidence type="ECO:0000313" key="8">
    <source>
        <dbReference type="Proteomes" id="UP000019384"/>
    </source>
</evidence>
<dbReference type="PANTHER" id="PTHR42790">
    <property type="entry name" value="AMINOTRANSFERASE"/>
    <property type="match status" value="1"/>
</dbReference>
<dbReference type="Proteomes" id="UP000019384">
    <property type="component" value="Unassembled WGS sequence"/>
</dbReference>
<dbReference type="GO" id="GO:0019878">
    <property type="term" value="P:lysine biosynthetic process via aminoadipic acid"/>
    <property type="evidence" value="ECO:0007669"/>
    <property type="project" value="TreeGrafter"/>
</dbReference>
<dbReference type="GO" id="GO:0009074">
    <property type="term" value="P:aromatic amino acid family catabolic process"/>
    <property type="evidence" value="ECO:0007669"/>
    <property type="project" value="TreeGrafter"/>
</dbReference>
<evidence type="ECO:0000256" key="5">
    <source>
        <dbReference type="ARBA" id="ARBA00022898"/>
    </source>
</evidence>
<dbReference type="SUPFAM" id="SSF53383">
    <property type="entry name" value="PLP-dependent transferases"/>
    <property type="match status" value="1"/>
</dbReference>
<dbReference type="GO" id="GO:0030170">
    <property type="term" value="F:pyridoxal phosphate binding"/>
    <property type="evidence" value="ECO:0007669"/>
    <property type="project" value="InterPro"/>
</dbReference>
<dbReference type="Pfam" id="PF00155">
    <property type="entry name" value="Aminotran_1_2"/>
    <property type="match status" value="1"/>
</dbReference>
<keyword evidence="3" id="KW-0032">Aminotransferase</keyword>
<dbReference type="GeneID" id="34519263"/>
<evidence type="ECO:0000256" key="3">
    <source>
        <dbReference type="ARBA" id="ARBA00022576"/>
    </source>
</evidence>
<dbReference type="CDD" id="cd00609">
    <property type="entry name" value="AAT_like"/>
    <property type="match status" value="1"/>
</dbReference>
<dbReference type="GO" id="GO:0008793">
    <property type="term" value="F:aromatic-amino-acid transaminase activity"/>
    <property type="evidence" value="ECO:0007669"/>
    <property type="project" value="TreeGrafter"/>
</dbReference>
<dbReference type="AlphaFoldDB" id="W6MHR3"/>
<dbReference type="InterPro" id="IPR004839">
    <property type="entry name" value="Aminotransferase_I/II_large"/>
</dbReference>
<evidence type="ECO:0000259" key="6">
    <source>
        <dbReference type="Pfam" id="PF00155"/>
    </source>
</evidence>
<keyword evidence="5" id="KW-0663">Pyridoxal phosphate</keyword>
<dbReference type="GO" id="GO:0047536">
    <property type="term" value="F:2-aminoadipate transaminase activity"/>
    <property type="evidence" value="ECO:0007669"/>
    <property type="project" value="TreeGrafter"/>
</dbReference>
<protein>
    <recommendedName>
        <fullName evidence="6">Aminotransferase class I/classII large domain-containing protein</fullName>
    </recommendedName>
</protein>
<dbReference type="HOGENOM" id="CLU_017584_0_6_1"/>
<dbReference type="STRING" id="1382522.W6MHR3"/>
<organism evidence="7 8">
    <name type="scientific">Kuraishia capsulata CBS 1993</name>
    <dbReference type="NCBI Taxonomy" id="1382522"/>
    <lineage>
        <taxon>Eukaryota</taxon>
        <taxon>Fungi</taxon>
        <taxon>Dikarya</taxon>
        <taxon>Ascomycota</taxon>
        <taxon>Saccharomycotina</taxon>
        <taxon>Pichiomycetes</taxon>
        <taxon>Pichiales</taxon>
        <taxon>Pichiaceae</taxon>
        <taxon>Kuraishia</taxon>
    </lineage>
</organism>
<proteinExistence type="inferred from homology"/>
<feature type="domain" description="Aminotransferase class I/classII large" evidence="6">
    <location>
        <begin position="2"/>
        <end position="317"/>
    </location>
</feature>
<reference evidence="7" key="2">
    <citation type="submission" date="2014-02" db="EMBL/GenBank/DDBJ databases">
        <title>Complete DNA sequence of /Kuraishia capsulata/ illustrates novel genomic features among budding yeasts (/Saccharomycotina/).</title>
        <authorList>
            <person name="Morales L."/>
            <person name="Noel B."/>
            <person name="Porcel B."/>
            <person name="Marcet-Houben M."/>
            <person name="Hullo M-F."/>
            <person name="Sacerdot C."/>
            <person name="Tekaia F."/>
            <person name="Leh-Louis V."/>
            <person name="Despons L."/>
            <person name="Khanna V."/>
            <person name="Aury J-M."/>
            <person name="Barbe V."/>
            <person name="Couloux A."/>
            <person name="Labadie K."/>
            <person name="Pelletier E."/>
            <person name="Souciet J-L."/>
            <person name="Boekhout T."/>
            <person name="Gabaldon T."/>
            <person name="Wincker P."/>
            <person name="Dujon B."/>
        </authorList>
    </citation>
    <scope>NUCLEOTIDE SEQUENCE</scope>
    <source>
        <strain evidence="7">CBS 1993</strain>
    </source>
</reference>
<accession>W6MHR3</accession>
<dbReference type="RefSeq" id="XP_022457875.1">
    <property type="nucleotide sequence ID" value="XM_022604056.1"/>
</dbReference>
<dbReference type="GO" id="GO:0006571">
    <property type="term" value="P:tyrosine biosynthetic process"/>
    <property type="evidence" value="ECO:0007669"/>
    <property type="project" value="TreeGrafter"/>
</dbReference>
<sequence length="326" mass="36733">MLCDPGDVVLIEDRSYPTAMETLKPMKLSAFPVRIDHGGIVVEELASVLEKWEGKLPKCIYTMPTGQNPTGVTMSLERRKSFYAVCQKYDIIIIEDDPYYFLQLGEPSAKGPDGEFSASNLLKGLIPSLLSLDTDGRVIRFDSFSKVMVPGSRTGSITSNKTFVERIIRHNEVNIQSASGFSQLILYSILSRWTHDGYLQWLEKIRLEYTRRRDALMAAFDKYLPKDLCSWNRPNSGMFLWIDVNLAAFPRPAGLTDEEFAADFEARAFEKAVENNVLLAKGQWFIVPPSSMLKHAGFRATYAAASDEQMILAAQRLAQTLRDLLV</sequence>
<dbReference type="EMBL" id="HG793126">
    <property type="protein sequence ID" value="CDK25864.1"/>
    <property type="molecule type" value="Genomic_DNA"/>
</dbReference>
<comment type="similarity">
    <text evidence="2">Belongs to the class-I pyridoxal-phosphate-dependent aminotransferase family.</text>
</comment>
<evidence type="ECO:0000256" key="2">
    <source>
        <dbReference type="ARBA" id="ARBA00007441"/>
    </source>
</evidence>
<keyword evidence="8" id="KW-1185">Reference proteome</keyword>
<name>W6MHR3_9ASCO</name>
<evidence type="ECO:0000313" key="7">
    <source>
        <dbReference type="EMBL" id="CDK25864.1"/>
    </source>
</evidence>
<dbReference type="OrthoDB" id="691673at2759"/>
<dbReference type="InterPro" id="IPR050859">
    <property type="entry name" value="Class-I_PLP-dep_aminotransf"/>
</dbReference>
<evidence type="ECO:0000256" key="4">
    <source>
        <dbReference type="ARBA" id="ARBA00022679"/>
    </source>
</evidence>
<evidence type="ECO:0000256" key="1">
    <source>
        <dbReference type="ARBA" id="ARBA00001933"/>
    </source>
</evidence>